<comment type="caution">
    <text evidence="1">The sequence shown here is derived from an EMBL/GenBank/DDBJ whole genome shotgun (WGS) entry which is preliminary data.</text>
</comment>
<dbReference type="EMBL" id="JARMAB010000005">
    <property type="protein sequence ID" value="MED1202216.1"/>
    <property type="molecule type" value="Genomic_DNA"/>
</dbReference>
<dbReference type="NCBIfam" id="TIGR04398">
    <property type="entry name" value="SLAP_DUP"/>
    <property type="match status" value="1"/>
</dbReference>
<keyword evidence="2" id="KW-1185">Reference proteome</keyword>
<evidence type="ECO:0000313" key="1">
    <source>
        <dbReference type="EMBL" id="MED1202216.1"/>
    </source>
</evidence>
<gene>
    <name evidence="1" type="ORF">P4T90_03800</name>
</gene>
<name>A0ABU6MC39_9BACI</name>
<sequence>MQKLQFEASWDRTISNGDREKIKKAFDETCLAENKEMITPLWQALNYKNDLLITVLVHNFSNHPLFFLERKIAYVEDQKVMAEYLFTIPALKVEPLTSMPWTFIFPAKNISEQASYKQGFLVFNE</sequence>
<dbReference type="RefSeq" id="WP_066266704.1">
    <property type="nucleotide sequence ID" value="NZ_JARMAB010000005.1"/>
</dbReference>
<organism evidence="1 2">
    <name type="scientific">Heyndrickxia acidicola</name>
    <dbReference type="NCBI Taxonomy" id="209389"/>
    <lineage>
        <taxon>Bacteria</taxon>
        <taxon>Bacillati</taxon>
        <taxon>Bacillota</taxon>
        <taxon>Bacilli</taxon>
        <taxon>Bacillales</taxon>
        <taxon>Bacillaceae</taxon>
        <taxon>Heyndrickxia</taxon>
    </lineage>
</organism>
<protein>
    <submittedName>
        <fullName evidence="1">SLAP domain-containing protein</fullName>
    </submittedName>
</protein>
<proteinExistence type="predicted"/>
<dbReference type="InterPro" id="IPR030910">
    <property type="entry name" value="SLAP_dom"/>
</dbReference>
<accession>A0ABU6MC39</accession>
<dbReference type="Proteomes" id="UP001341444">
    <property type="component" value="Unassembled WGS sequence"/>
</dbReference>
<evidence type="ECO:0000313" key="2">
    <source>
        <dbReference type="Proteomes" id="UP001341444"/>
    </source>
</evidence>
<reference evidence="1 2" key="1">
    <citation type="submission" date="2023-03" db="EMBL/GenBank/DDBJ databases">
        <title>Bacillus Genome Sequencing.</title>
        <authorList>
            <person name="Dunlap C."/>
        </authorList>
    </citation>
    <scope>NUCLEOTIDE SEQUENCE [LARGE SCALE GENOMIC DNA]</scope>
    <source>
        <strain evidence="1 2">B-23453</strain>
    </source>
</reference>